<dbReference type="GO" id="GO:0032783">
    <property type="term" value="C:super elongation complex"/>
    <property type="evidence" value="ECO:0007669"/>
    <property type="project" value="TreeGrafter"/>
</dbReference>
<evidence type="ECO:0000313" key="8">
    <source>
        <dbReference type="Proteomes" id="UP000314986"/>
    </source>
</evidence>
<dbReference type="GeneTree" id="ENSGT00950000182974"/>
<evidence type="ECO:0000256" key="5">
    <source>
        <dbReference type="SAM" id="MobiDB-lite"/>
    </source>
</evidence>
<keyword evidence="3" id="KW-0597">Phosphoprotein</keyword>
<feature type="region of interest" description="Disordered" evidence="5">
    <location>
        <begin position="360"/>
        <end position="426"/>
    </location>
</feature>
<feature type="compositionally biased region" description="Basic and acidic residues" evidence="5">
    <location>
        <begin position="396"/>
        <end position="412"/>
    </location>
</feature>
<evidence type="ECO:0000256" key="4">
    <source>
        <dbReference type="ARBA" id="ARBA00023242"/>
    </source>
</evidence>
<feature type="compositionally biased region" description="Low complexity" evidence="5">
    <location>
        <begin position="15"/>
        <end position="25"/>
    </location>
</feature>
<evidence type="ECO:0000256" key="3">
    <source>
        <dbReference type="ARBA" id="ARBA00022553"/>
    </source>
</evidence>
<reference evidence="7" key="5">
    <citation type="submission" date="2025-09" db="UniProtKB">
        <authorList>
            <consortium name="Ensembl"/>
        </authorList>
    </citation>
    <scope>IDENTIFICATION</scope>
</reference>
<organism evidence="7 8">
    <name type="scientific">Callorhinchus milii</name>
    <name type="common">Ghost shark</name>
    <dbReference type="NCBI Taxonomy" id="7868"/>
    <lineage>
        <taxon>Eukaryota</taxon>
        <taxon>Metazoa</taxon>
        <taxon>Chordata</taxon>
        <taxon>Craniata</taxon>
        <taxon>Vertebrata</taxon>
        <taxon>Chondrichthyes</taxon>
        <taxon>Holocephali</taxon>
        <taxon>Chimaeriformes</taxon>
        <taxon>Callorhinchidae</taxon>
        <taxon>Callorhinchus</taxon>
    </lineage>
</organism>
<evidence type="ECO:0000256" key="1">
    <source>
        <dbReference type="ARBA" id="ARBA00004123"/>
    </source>
</evidence>
<dbReference type="Proteomes" id="UP000314986">
    <property type="component" value="Unassembled WGS sequence"/>
</dbReference>
<feature type="compositionally biased region" description="Polar residues" evidence="5">
    <location>
        <begin position="45"/>
        <end position="60"/>
    </location>
</feature>
<feature type="region of interest" description="Disordered" evidence="5">
    <location>
        <begin position="296"/>
        <end position="317"/>
    </location>
</feature>
<reference evidence="8" key="3">
    <citation type="journal article" date="2014" name="Nature">
        <title>Elephant shark genome provides unique insights into gnathostome evolution.</title>
        <authorList>
            <consortium name="International Elephant Shark Genome Sequencing Consortium"/>
            <person name="Venkatesh B."/>
            <person name="Lee A.P."/>
            <person name="Ravi V."/>
            <person name="Maurya A.K."/>
            <person name="Lian M.M."/>
            <person name="Swann J.B."/>
            <person name="Ohta Y."/>
            <person name="Flajnik M.F."/>
            <person name="Sutoh Y."/>
            <person name="Kasahara M."/>
            <person name="Hoon S."/>
            <person name="Gangu V."/>
            <person name="Roy S.W."/>
            <person name="Irimia M."/>
            <person name="Korzh V."/>
            <person name="Kondrychyn I."/>
            <person name="Lim Z.W."/>
            <person name="Tay B.H."/>
            <person name="Tohari S."/>
            <person name="Kong K.W."/>
            <person name="Ho S."/>
            <person name="Lorente-Galdos B."/>
            <person name="Quilez J."/>
            <person name="Marques-Bonet T."/>
            <person name="Raney B.J."/>
            <person name="Ingham P.W."/>
            <person name="Tay A."/>
            <person name="Hillier L.W."/>
            <person name="Minx P."/>
            <person name="Boehm T."/>
            <person name="Wilson R.K."/>
            <person name="Brenner S."/>
            <person name="Warren W.C."/>
        </authorList>
    </citation>
    <scope>NUCLEOTIDE SEQUENCE [LARGE SCALE GENOMIC DNA]</scope>
</reference>
<accession>A0A4W3GCN6</accession>
<dbReference type="Pfam" id="PF05110">
    <property type="entry name" value="AF-4"/>
    <property type="match status" value="1"/>
</dbReference>
<dbReference type="Pfam" id="PF18876">
    <property type="entry name" value="AFF4_CHD"/>
    <property type="match status" value="2"/>
</dbReference>
<comment type="similarity">
    <text evidence="2">Belongs to the AF4 family.</text>
</comment>
<evidence type="ECO:0000256" key="2">
    <source>
        <dbReference type="ARBA" id="ARBA00007354"/>
    </source>
</evidence>
<comment type="subcellular location">
    <subcellularLocation>
        <location evidence="1">Nucleus</location>
    </subcellularLocation>
</comment>
<evidence type="ECO:0000259" key="6">
    <source>
        <dbReference type="Pfam" id="PF18876"/>
    </source>
</evidence>
<proteinExistence type="inferred from homology"/>
<feature type="domain" description="AF4/FMR2 C-terminal homology" evidence="6">
    <location>
        <begin position="539"/>
        <end position="688"/>
    </location>
</feature>
<feature type="compositionally biased region" description="Polar residues" evidence="5">
    <location>
        <begin position="723"/>
        <end position="732"/>
    </location>
</feature>
<dbReference type="InterPro" id="IPR007797">
    <property type="entry name" value="AF4/FMR2"/>
</dbReference>
<keyword evidence="8" id="KW-1185">Reference proteome</keyword>
<dbReference type="GO" id="GO:0010468">
    <property type="term" value="P:regulation of gene expression"/>
    <property type="evidence" value="ECO:0007669"/>
    <property type="project" value="InterPro"/>
</dbReference>
<dbReference type="Ensembl" id="ENSCMIT00000000371.1">
    <property type="protein sequence ID" value="ENSCMIP00000000335.1"/>
    <property type="gene ID" value="ENSCMIG00000000246.1"/>
</dbReference>
<feature type="compositionally biased region" description="Basic and acidic residues" evidence="5">
    <location>
        <begin position="111"/>
        <end position="127"/>
    </location>
</feature>
<feature type="region of interest" description="Disordered" evidence="5">
    <location>
        <begin position="717"/>
        <end position="772"/>
    </location>
</feature>
<feature type="domain" description="AF4/FMR2 C-terminal homology" evidence="6">
    <location>
        <begin position="720"/>
        <end position="850"/>
    </location>
</feature>
<dbReference type="OMA" id="NSHRDCK"/>
<feature type="compositionally biased region" description="Polar residues" evidence="5">
    <location>
        <begin position="144"/>
        <end position="155"/>
    </location>
</feature>
<dbReference type="PANTHER" id="PTHR10528:SF16">
    <property type="entry name" value="AF4_FMR2 FAMILY MEMBER 3"/>
    <property type="match status" value="1"/>
</dbReference>
<dbReference type="PANTHER" id="PTHR10528">
    <property type="entry name" value="AF4/FMR2 FAMILY MEMBER"/>
    <property type="match status" value="1"/>
</dbReference>
<feature type="compositionally biased region" description="Low complexity" evidence="5">
    <location>
        <begin position="741"/>
        <end position="772"/>
    </location>
</feature>
<feature type="compositionally biased region" description="Polar residues" evidence="5">
    <location>
        <begin position="70"/>
        <end position="97"/>
    </location>
</feature>
<dbReference type="InParanoid" id="A0A4W3GCN6"/>
<feature type="compositionally biased region" description="Polar residues" evidence="5">
    <location>
        <begin position="178"/>
        <end position="199"/>
    </location>
</feature>
<dbReference type="Pfam" id="PF18875">
    <property type="entry name" value="AF4_int"/>
    <property type="match status" value="1"/>
</dbReference>
<reference evidence="8" key="2">
    <citation type="journal article" date="2007" name="PLoS Biol.">
        <title>Survey sequencing and comparative analysis of the elephant shark (Callorhinchus milii) genome.</title>
        <authorList>
            <person name="Venkatesh B."/>
            <person name="Kirkness E.F."/>
            <person name="Loh Y.H."/>
            <person name="Halpern A.L."/>
            <person name="Lee A.P."/>
            <person name="Johnson J."/>
            <person name="Dandona N."/>
            <person name="Viswanathan L.D."/>
            <person name="Tay A."/>
            <person name="Venter J.C."/>
            <person name="Strausberg R.L."/>
            <person name="Brenner S."/>
        </authorList>
    </citation>
    <scope>NUCLEOTIDE SEQUENCE [LARGE SCALE GENOMIC DNA]</scope>
</reference>
<evidence type="ECO:0000313" key="7">
    <source>
        <dbReference type="Ensembl" id="ENSCMIP00000000335.1"/>
    </source>
</evidence>
<feature type="compositionally biased region" description="Polar residues" evidence="5">
    <location>
        <begin position="305"/>
        <end position="316"/>
    </location>
</feature>
<feature type="compositionally biased region" description="Low complexity" evidence="5">
    <location>
        <begin position="244"/>
        <end position="255"/>
    </location>
</feature>
<feature type="region of interest" description="Disordered" evidence="5">
    <location>
        <begin position="1"/>
        <end position="259"/>
    </location>
</feature>
<sequence>MHQAQVAASGHSNAGSSSSSGSESSSESDSESESSSSDSDGNKPASITTPEPEQPSTNKWQLDKWLNKVNPRNKNATVSQNTNHGLSNNPFHAQQQCENEEKGKALALHQTDFKEKESPCPNREKQRPRTAHKTPVTKGGKQKPLTQNENASQRKTLGKKQPSKAERASTGDDFSLLNLENHNNIPKGKPSQNTGASQQHKPKPNANKAGPKKEPQTTSLCDKRKPKGPGKNLPKSKEFIDTESSSSSSSSSSCSGLDSDHEESLLAKCSSTSTPPASNHILKDCSSNLSRVSSCNAVSSVNARTTNEPPNDSDGQLFTLVPFGRNELLSQLKENEEAKSLWVKIDLTLLSRIPGHLPKESLAQKSDTKGEESDIIDEGSSSLREKTAKSRRKRKSETNDAHSENKKNHLENEPLTAALPFTDNSSVPTQKAITISEMSKQTNETVKEIHPSLSSVSDISEQKHPSETSTSVKGNCDLPDNSSSASLSSKDWKSESKAQTCTKDSSKGFPVNLENNHLCCNNQQSQENLWSSASKEFIDSRRPKLIFDDKQHRADYYMQEAKRMKHQADAMVEKFGKAINYIDAALSFIECGNAMEQGPLEAKSPYTMYSETVELIRYAMRLKAHSGPTATLSDKQLAALCYRCLALLYWRMFRLKRDNAVKYSKALIDYFKCNRKEVLNNSIAHAHQKELYGQQYCSHPPPKLKAQAHTRHCCSFKQKKGSSKTGQASSPWGASGKNIGTSSPMSPSPSPVSSVGSHGSSSSTTASSPSSTINIPHRIHQLAANHVNITNSILYSYDYWEMADKLAKENKEFFHDLDILMGPVTLHSSMTHLVRYTQQGLHWVRISTHML</sequence>
<dbReference type="InterPro" id="IPR043640">
    <property type="entry name" value="AF4/FMR2_CHD"/>
</dbReference>
<dbReference type="InterPro" id="IPR043639">
    <property type="entry name" value="AF4_int"/>
</dbReference>
<dbReference type="AlphaFoldDB" id="A0A4W3GCN6"/>
<feature type="region of interest" description="Disordered" evidence="5">
    <location>
        <begin position="438"/>
        <end position="505"/>
    </location>
</feature>
<protein>
    <submittedName>
        <fullName evidence="7">ALF transcription elongation factor 3</fullName>
    </submittedName>
</protein>
<reference evidence="7" key="4">
    <citation type="submission" date="2025-08" db="UniProtKB">
        <authorList>
            <consortium name="Ensembl"/>
        </authorList>
    </citation>
    <scope>IDENTIFICATION</scope>
</reference>
<name>A0A4W3GCN6_CALMI</name>
<dbReference type="STRING" id="7868.ENSCMIP00000000335"/>
<reference evidence="8" key="1">
    <citation type="journal article" date="2006" name="Science">
        <title>Ancient noncoding elements conserved in the human genome.</title>
        <authorList>
            <person name="Venkatesh B."/>
            <person name="Kirkness E.F."/>
            <person name="Loh Y.H."/>
            <person name="Halpern A.L."/>
            <person name="Lee A.P."/>
            <person name="Johnson J."/>
            <person name="Dandona N."/>
            <person name="Viswanathan L.D."/>
            <person name="Tay A."/>
            <person name="Venter J.C."/>
            <person name="Strausberg R.L."/>
            <person name="Brenner S."/>
        </authorList>
    </citation>
    <scope>NUCLEOTIDE SEQUENCE [LARGE SCALE GENOMIC DNA]</scope>
</reference>
<keyword evidence="4" id="KW-0539">Nucleus</keyword>